<evidence type="ECO:0000313" key="2">
    <source>
        <dbReference type="Proteomes" id="UP001147700"/>
    </source>
</evidence>
<dbReference type="Proteomes" id="UP001147700">
    <property type="component" value="Unassembled WGS sequence"/>
</dbReference>
<organism evidence="1 2">
    <name type="scientific">Solirubrobacter deserti</name>
    <dbReference type="NCBI Taxonomy" id="2282478"/>
    <lineage>
        <taxon>Bacteria</taxon>
        <taxon>Bacillati</taxon>
        <taxon>Actinomycetota</taxon>
        <taxon>Thermoleophilia</taxon>
        <taxon>Solirubrobacterales</taxon>
        <taxon>Solirubrobacteraceae</taxon>
        <taxon>Solirubrobacter</taxon>
    </lineage>
</organism>
<accession>A0ABT4RG71</accession>
<sequence>MTRPVIGLCAAVERARWSVWDDEAVLLPRGYIDAIQRAGGLAIMLPPDPAPEEVLTLVDGVILAGGADYGERPDRDAFEIALGLAAMERDVPLLGVCRGMQLMNLARGGTLIEHLPDVLGHEDHRAVPGAFGDHYVRLLPDSLAARAAGAVSHPTKSHHHQGVDEIGEGFEVTGWATVDELVEAIEDPTRRFALGVQWHPEASGGEEIAALVEAARV</sequence>
<dbReference type="Gene3D" id="3.40.50.880">
    <property type="match status" value="1"/>
</dbReference>
<protein>
    <submittedName>
        <fullName evidence="1">Gamma-glutamyl-gamma-aminobutyrate hydrolase family protein</fullName>
    </submittedName>
</protein>
<keyword evidence="1" id="KW-0378">Hydrolase</keyword>
<dbReference type="SUPFAM" id="SSF52317">
    <property type="entry name" value="Class I glutamine amidotransferase-like"/>
    <property type="match status" value="1"/>
</dbReference>
<comment type="caution">
    <text evidence="1">The sequence shown here is derived from an EMBL/GenBank/DDBJ whole genome shotgun (WGS) entry which is preliminary data.</text>
</comment>
<dbReference type="GO" id="GO:0016787">
    <property type="term" value="F:hydrolase activity"/>
    <property type="evidence" value="ECO:0007669"/>
    <property type="project" value="UniProtKB-KW"/>
</dbReference>
<keyword evidence="2" id="KW-1185">Reference proteome</keyword>
<dbReference type="EMBL" id="JAPCID010000010">
    <property type="protein sequence ID" value="MDA0137546.1"/>
    <property type="molecule type" value="Genomic_DNA"/>
</dbReference>
<dbReference type="PANTHER" id="PTHR43235">
    <property type="entry name" value="GLUTAMINE AMIDOTRANSFERASE PB2B2.05-RELATED"/>
    <property type="match status" value="1"/>
</dbReference>
<dbReference type="InterPro" id="IPR029062">
    <property type="entry name" value="Class_I_gatase-like"/>
</dbReference>
<name>A0ABT4RG71_9ACTN</name>
<reference evidence="1" key="1">
    <citation type="submission" date="2022-10" db="EMBL/GenBank/DDBJ databases">
        <title>The WGS of Solirubrobacter sp. CPCC 204708.</title>
        <authorList>
            <person name="Jiang Z."/>
        </authorList>
    </citation>
    <scope>NUCLEOTIDE SEQUENCE</scope>
    <source>
        <strain evidence="1">CPCC 204708</strain>
    </source>
</reference>
<dbReference type="CDD" id="cd01745">
    <property type="entry name" value="GATase1_2"/>
    <property type="match status" value="1"/>
</dbReference>
<dbReference type="Pfam" id="PF07722">
    <property type="entry name" value="Peptidase_C26"/>
    <property type="match status" value="1"/>
</dbReference>
<proteinExistence type="predicted"/>
<dbReference type="RefSeq" id="WP_202957335.1">
    <property type="nucleotide sequence ID" value="NZ_JAPCID010000010.1"/>
</dbReference>
<dbReference type="PROSITE" id="PS51273">
    <property type="entry name" value="GATASE_TYPE_1"/>
    <property type="match status" value="1"/>
</dbReference>
<dbReference type="InterPro" id="IPR011697">
    <property type="entry name" value="Peptidase_C26"/>
</dbReference>
<evidence type="ECO:0000313" key="1">
    <source>
        <dbReference type="EMBL" id="MDA0137546.1"/>
    </source>
</evidence>
<dbReference type="InterPro" id="IPR044668">
    <property type="entry name" value="PuuD-like"/>
</dbReference>
<dbReference type="PANTHER" id="PTHR43235:SF1">
    <property type="entry name" value="GLUTAMINE AMIDOTRANSFERASE PB2B2.05-RELATED"/>
    <property type="match status" value="1"/>
</dbReference>
<gene>
    <name evidence="1" type="ORF">OJ962_08570</name>
</gene>